<accession>A0ABW6BA27</accession>
<proteinExistence type="inferred from homology"/>
<organism evidence="2 3">
    <name type="scientific">Olivibacter jilunii</name>
    <dbReference type="NCBI Taxonomy" id="985016"/>
    <lineage>
        <taxon>Bacteria</taxon>
        <taxon>Pseudomonadati</taxon>
        <taxon>Bacteroidota</taxon>
        <taxon>Sphingobacteriia</taxon>
        <taxon>Sphingobacteriales</taxon>
        <taxon>Sphingobacteriaceae</taxon>
        <taxon>Olivibacter</taxon>
    </lineage>
</organism>
<keyword evidence="3" id="KW-1185">Reference proteome</keyword>
<dbReference type="PANTHER" id="PTHR11002">
    <property type="entry name" value="CARBONIC ANHYDRASE"/>
    <property type="match status" value="1"/>
</dbReference>
<protein>
    <submittedName>
        <fullName evidence="2">Carbonic anhydrase family protein</fullName>
    </submittedName>
</protein>
<comment type="caution">
    <text evidence="2">The sequence shown here is derived from an EMBL/GenBank/DDBJ whole genome shotgun (WGS) entry which is preliminary data.</text>
</comment>
<dbReference type="Gene3D" id="3.40.1050.10">
    <property type="entry name" value="Carbonic anhydrase"/>
    <property type="match status" value="1"/>
</dbReference>
<comment type="similarity">
    <text evidence="1">Belongs to the beta-class carbonic anhydrase family.</text>
</comment>
<name>A0ABW6BA27_9SPHI</name>
<dbReference type="RefSeq" id="WP_377613423.1">
    <property type="nucleotide sequence ID" value="NZ_JBHUPA010000037.1"/>
</dbReference>
<dbReference type="EMBL" id="JBHUPA010000037">
    <property type="protein sequence ID" value="MFD2965465.1"/>
    <property type="molecule type" value="Genomic_DNA"/>
</dbReference>
<dbReference type="NCBIfam" id="NF011765">
    <property type="entry name" value="PRK15219.1"/>
    <property type="match status" value="1"/>
</dbReference>
<sequence length="215" mass="23384">MRTLTKEDQQAITPQKALNLLEEGNKRFVNNLKINRNLLQQANETSDGQHPFAVILSCIDSRTSAELIFDQGLGDVFSIRVAGNIVNEDVLGSMEFGCKVAGAKIIVVLGHTKCGAIKGACDHVEMGNLTALLSKIRPAVDEELTTKENRSSKNSEFVERVSAINVNRSVKSIIERSPILKEMIESGEIGIVGGIHDITTGVVTFYPDTSIFGKN</sequence>
<dbReference type="CDD" id="cd03378">
    <property type="entry name" value="beta_CA_cladeC"/>
    <property type="match status" value="1"/>
</dbReference>
<reference evidence="3" key="1">
    <citation type="journal article" date="2019" name="Int. J. Syst. Evol. Microbiol.">
        <title>The Global Catalogue of Microorganisms (GCM) 10K type strain sequencing project: providing services to taxonomists for standard genome sequencing and annotation.</title>
        <authorList>
            <consortium name="The Broad Institute Genomics Platform"/>
            <consortium name="The Broad Institute Genome Sequencing Center for Infectious Disease"/>
            <person name="Wu L."/>
            <person name="Ma J."/>
        </authorList>
    </citation>
    <scope>NUCLEOTIDE SEQUENCE [LARGE SCALE GENOMIC DNA]</scope>
    <source>
        <strain evidence="3">KCTC 23098</strain>
    </source>
</reference>
<evidence type="ECO:0000256" key="1">
    <source>
        <dbReference type="ARBA" id="ARBA00006217"/>
    </source>
</evidence>
<dbReference type="InterPro" id="IPR036874">
    <property type="entry name" value="Carbonic_anhydrase_sf"/>
</dbReference>
<dbReference type="InterPro" id="IPR001765">
    <property type="entry name" value="Carbonic_anhydrase"/>
</dbReference>
<dbReference type="Pfam" id="PF00484">
    <property type="entry name" value="Pro_CA"/>
    <property type="match status" value="1"/>
</dbReference>
<evidence type="ECO:0000313" key="3">
    <source>
        <dbReference type="Proteomes" id="UP001597560"/>
    </source>
</evidence>
<evidence type="ECO:0000313" key="2">
    <source>
        <dbReference type="EMBL" id="MFD2965465.1"/>
    </source>
</evidence>
<gene>
    <name evidence="2" type="ORF">ACFS6J_26945</name>
</gene>
<dbReference type="SUPFAM" id="SSF53056">
    <property type="entry name" value="beta-carbonic anhydrase, cab"/>
    <property type="match status" value="1"/>
</dbReference>
<dbReference type="Proteomes" id="UP001597560">
    <property type="component" value="Unassembled WGS sequence"/>
</dbReference>
<dbReference type="PANTHER" id="PTHR11002:SF79">
    <property type="entry name" value="CARBONIC ANHYDRASE 2"/>
    <property type="match status" value="1"/>
</dbReference>
<dbReference type="SMART" id="SM00947">
    <property type="entry name" value="Pro_CA"/>
    <property type="match status" value="1"/>
</dbReference>